<organism evidence="3 4">
    <name type="scientific">Anaeramoeba flamelloides</name>
    <dbReference type="NCBI Taxonomy" id="1746091"/>
    <lineage>
        <taxon>Eukaryota</taxon>
        <taxon>Metamonada</taxon>
        <taxon>Anaeramoebidae</taxon>
        <taxon>Anaeramoeba</taxon>
    </lineage>
</organism>
<dbReference type="PROSITE" id="PS00675">
    <property type="entry name" value="SIGMA54_INTERACT_1"/>
    <property type="match status" value="1"/>
</dbReference>
<dbReference type="PROSITE" id="PS51419">
    <property type="entry name" value="RAB"/>
    <property type="match status" value="1"/>
</dbReference>
<dbReference type="GO" id="GO:0005525">
    <property type="term" value="F:GTP binding"/>
    <property type="evidence" value="ECO:0007669"/>
    <property type="project" value="InterPro"/>
</dbReference>
<dbReference type="InterPro" id="IPR001806">
    <property type="entry name" value="Small_GTPase"/>
</dbReference>
<feature type="compositionally biased region" description="Basic and acidic residues" evidence="2">
    <location>
        <begin position="201"/>
        <end position="210"/>
    </location>
</feature>
<dbReference type="InterPro" id="IPR025662">
    <property type="entry name" value="Sigma_54_int_dom_ATP-bd_1"/>
</dbReference>
<dbReference type="SMART" id="SM00176">
    <property type="entry name" value="RAN"/>
    <property type="match status" value="1"/>
</dbReference>
<feature type="region of interest" description="Disordered" evidence="2">
    <location>
        <begin position="201"/>
        <end position="225"/>
    </location>
</feature>
<dbReference type="EMBL" id="JANTQA010000023">
    <property type="protein sequence ID" value="KAJ3445603.1"/>
    <property type="molecule type" value="Genomic_DNA"/>
</dbReference>
<dbReference type="SMART" id="SM00175">
    <property type="entry name" value="RAB"/>
    <property type="match status" value="1"/>
</dbReference>
<gene>
    <name evidence="3" type="ORF">M0812_11489</name>
</gene>
<evidence type="ECO:0000256" key="1">
    <source>
        <dbReference type="ARBA" id="ARBA00022741"/>
    </source>
</evidence>
<dbReference type="InterPro" id="IPR027417">
    <property type="entry name" value="P-loop_NTPase"/>
</dbReference>
<sequence>MSQLKIVLLGESGVGKTCLVQKLVYDRFNSQEPSTMGASFLKKKYKNSKGKYYDLAIWDTAGQERFDSLATFYTRDAGCAIIVYDISARVSFEDLDRFVKKLEYADKKCFIVLIGSKLDIIKADPKKRKVSTDEGKQYATNINAIFFESSSKTGENIEEIWNAIGSKYETIQTEKQFLRQKLNEERNKKWLREQQTLKNSEENNMKIDINKKKKKKNNNSDGGCC</sequence>
<evidence type="ECO:0000313" key="3">
    <source>
        <dbReference type="EMBL" id="KAJ3445603.1"/>
    </source>
</evidence>
<comment type="caution">
    <text evidence="3">The sequence shown here is derived from an EMBL/GenBank/DDBJ whole genome shotgun (WGS) entry which is preliminary data.</text>
</comment>
<dbReference type="FunFam" id="3.40.50.300:FF:000808">
    <property type="entry name" value="Small GTP-binding protein, putative"/>
    <property type="match status" value="1"/>
</dbReference>
<proteinExistence type="predicted"/>
<dbReference type="NCBIfam" id="TIGR00231">
    <property type="entry name" value="small_GTP"/>
    <property type="match status" value="1"/>
</dbReference>
<accession>A0AAV7ZVI6</accession>
<dbReference type="SMART" id="SM00173">
    <property type="entry name" value="RAS"/>
    <property type="match status" value="1"/>
</dbReference>
<dbReference type="SMART" id="SM00174">
    <property type="entry name" value="RHO"/>
    <property type="match status" value="1"/>
</dbReference>
<keyword evidence="1" id="KW-0547">Nucleotide-binding</keyword>
<name>A0AAV7ZVI6_9EUKA</name>
<evidence type="ECO:0000313" key="4">
    <source>
        <dbReference type="Proteomes" id="UP001146793"/>
    </source>
</evidence>
<dbReference type="GO" id="GO:0003924">
    <property type="term" value="F:GTPase activity"/>
    <property type="evidence" value="ECO:0007669"/>
    <property type="project" value="InterPro"/>
</dbReference>
<dbReference type="Pfam" id="PF00071">
    <property type="entry name" value="Ras"/>
    <property type="match status" value="1"/>
</dbReference>
<dbReference type="AlphaFoldDB" id="A0AAV7ZVI6"/>
<dbReference type="PANTHER" id="PTHR47978">
    <property type="match status" value="1"/>
</dbReference>
<evidence type="ECO:0000256" key="2">
    <source>
        <dbReference type="SAM" id="MobiDB-lite"/>
    </source>
</evidence>
<protein>
    <submittedName>
        <fullName evidence="3">Ras family-domain-containing protein</fullName>
    </submittedName>
</protein>
<dbReference type="SUPFAM" id="SSF52540">
    <property type="entry name" value="P-loop containing nucleoside triphosphate hydrolases"/>
    <property type="match status" value="1"/>
</dbReference>
<reference evidence="3" key="1">
    <citation type="submission" date="2022-08" db="EMBL/GenBank/DDBJ databases">
        <title>Novel sulphate-reducing endosymbionts in the free-living metamonad Anaeramoeba.</title>
        <authorList>
            <person name="Jerlstrom-Hultqvist J."/>
            <person name="Cepicka I."/>
            <person name="Gallot-Lavallee L."/>
            <person name="Salas-Leiva D."/>
            <person name="Curtis B.A."/>
            <person name="Zahonova K."/>
            <person name="Pipaliya S."/>
            <person name="Dacks J."/>
            <person name="Roger A.J."/>
        </authorList>
    </citation>
    <scope>NUCLEOTIDE SEQUENCE</scope>
    <source>
        <strain evidence="3">Busselton2</strain>
    </source>
</reference>
<dbReference type="InterPro" id="IPR005225">
    <property type="entry name" value="Small_GTP-bd"/>
</dbReference>
<dbReference type="Gene3D" id="3.40.50.300">
    <property type="entry name" value="P-loop containing nucleotide triphosphate hydrolases"/>
    <property type="match status" value="1"/>
</dbReference>
<dbReference type="PROSITE" id="PS51421">
    <property type="entry name" value="RAS"/>
    <property type="match status" value="1"/>
</dbReference>
<dbReference type="Proteomes" id="UP001146793">
    <property type="component" value="Unassembled WGS sequence"/>
</dbReference>
<dbReference type="PRINTS" id="PR00449">
    <property type="entry name" value="RASTRNSFRMNG"/>
</dbReference>